<feature type="region of interest" description="Disordered" evidence="6">
    <location>
        <begin position="729"/>
        <end position="817"/>
    </location>
</feature>
<feature type="compositionally biased region" description="Basic and acidic residues" evidence="6">
    <location>
        <begin position="803"/>
        <end position="817"/>
    </location>
</feature>
<feature type="compositionally biased region" description="Low complexity" evidence="6">
    <location>
        <begin position="666"/>
        <end position="690"/>
    </location>
</feature>
<keyword evidence="5" id="KW-0418">Kinase</keyword>
<dbReference type="Pfam" id="PF08376">
    <property type="entry name" value="NIT"/>
    <property type="match status" value="1"/>
</dbReference>
<protein>
    <recommendedName>
        <fullName evidence="2">histidine kinase</fullName>
        <ecNumber evidence="2">2.7.13.3</ecNumber>
    </recommendedName>
</protein>
<keyword evidence="10" id="KW-1185">Reference proteome</keyword>
<organism evidence="9 10">
    <name type="scientific">Umezawaea tangerina</name>
    <dbReference type="NCBI Taxonomy" id="84725"/>
    <lineage>
        <taxon>Bacteria</taxon>
        <taxon>Bacillati</taxon>
        <taxon>Actinomycetota</taxon>
        <taxon>Actinomycetes</taxon>
        <taxon>Pseudonocardiales</taxon>
        <taxon>Pseudonocardiaceae</taxon>
        <taxon>Umezawaea</taxon>
    </lineage>
</organism>
<dbReference type="InterPro" id="IPR036890">
    <property type="entry name" value="HATPase_C_sf"/>
</dbReference>
<dbReference type="EMBL" id="PVTF01000025">
    <property type="protein sequence ID" value="PRY29714.1"/>
    <property type="molecule type" value="Genomic_DNA"/>
</dbReference>
<feature type="compositionally biased region" description="Polar residues" evidence="6">
    <location>
        <begin position="692"/>
        <end position="707"/>
    </location>
</feature>
<name>A0A2T0S8F2_9PSEU</name>
<dbReference type="SUPFAM" id="SSF55874">
    <property type="entry name" value="ATPase domain of HSP90 chaperone/DNA topoisomerase II/histidine kinase"/>
    <property type="match status" value="1"/>
</dbReference>
<feature type="compositionally biased region" description="Basic and acidic residues" evidence="6">
    <location>
        <begin position="737"/>
        <end position="762"/>
    </location>
</feature>
<feature type="transmembrane region" description="Helical" evidence="7">
    <location>
        <begin position="38"/>
        <end position="57"/>
    </location>
</feature>
<evidence type="ECO:0000256" key="1">
    <source>
        <dbReference type="ARBA" id="ARBA00000085"/>
    </source>
</evidence>
<feature type="domain" description="Histidine kinase/HSP90-like ATPase" evidence="8">
    <location>
        <begin position="543"/>
        <end position="656"/>
    </location>
</feature>
<keyword evidence="7" id="KW-0812">Transmembrane</keyword>
<proteinExistence type="predicted"/>
<evidence type="ECO:0000256" key="7">
    <source>
        <dbReference type="SAM" id="Phobius"/>
    </source>
</evidence>
<dbReference type="InterPro" id="IPR003594">
    <property type="entry name" value="HATPase_dom"/>
</dbReference>
<evidence type="ECO:0000313" key="10">
    <source>
        <dbReference type="Proteomes" id="UP000239494"/>
    </source>
</evidence>
<reference evidence="9 10" key="1">
    <citation type="submission" date="2018-03" db="EMBL/GenBank/DDBJ databases">
        <title>Genomic Encyclopedia of Archaeal and Bacterial Type Strains, Phase II (KMG-II): from individual species to whole genera.</title>
        <authorList>
            <person name="Goeker M."/>
        </authorList>
    </citation>
    <scope>NUCLEOTIDE SEQUENCE [LARGE SCALE GENOMIC DNA]</scope>
    <source>
        <strain evidence="9 10">DSM 44720</strain>
    </source>
</reference>
<evidence type="ECO:0000256" key="6">
    <source>
        <dbReference type="SAM" id="MobiDB-lite"/>
    </source>
</evidence>
<evidence type="ECO:0000256" key="4">
    <source>
        <dbReference type="ARBA" id="ARBA00022679"/>
    </source>
</evidence>
<comment type="catalytic activity">
    <reaction evidence="1">
        <text>ATP + protein L-histidine = ADP + protein N-phospho-L-histidine.</text>
        <dbReference type="EC" id="2.7.13.3"/>
    </reaction>
</comment>
<dbReference type="Pfam" id="PF02518">
    <property type="entry name" value="HATPase_c"/>
    <property type="match status" value="1"/>
</dbReference>
<keyword evidence="7" id="KW-0472">Membrane</keyword>
<dbReference type="SMART" id="SM00387">
    <property type="entry name" value="HATPase_c"/>
    <property type="match status" value="1"/>
</dbReference>
<dbReference type="Proteomes" id="UP000239494">
    <property type="component" value="Unassembled WGS sequence"/>
</dbReference>
<evidence type="ECO:0000313" key="9">
    <source>
        <dbReference type="EMBL" id="PRY29714.1"/>
    </source>
</evidence>
<dbReference type="GO" id="GO:0000160">
    <property type="term" value="P:phosphorelay signal transduction system"/>
    <property type="evidence" value="ECO:0007669"/>
    <property type="project" value="TreeGrafter"/>
</dbReference>
<dbReference type="InterPro" id="IPR013587">
    <property type="entry name" value="Nitrate/nitrite_sensing"/>
</dbReference>
<gene>
    <name evidence="9" type="ORF">CLV43_12563</name>
</gene>
<keyword evidence="4" id="KW-0808">Transferase</keyword>
<keyword evidence="3" id="KW-0597">Phosphoprotein</keyword>
<keyword evidence="7" id="KW-1133">Transmembrane helix</keyword>
<sequence>MVIINYRPGVYPVTVQNRVRWRWATVADWRNWRLPVKVAAVLLVPVAVAVGAGVLQIRGYVVRADSYAAVGKLVTLRSAMTPLITAIQDERAFQAGRADGVPPEPKAFHDRGAVTNRALDNVRAIAADATLLGDVSESRYSEVLTQMNGLQQLRQSVDAGSDVSVAVVSYTTVLRTLLDFDQALVSEFGDPALAGTGVALHNLSMAGEQLSQQHAVVLAAATRGRLLDAEAVSLGQSTLRYQDRITDFTALANSDQRGEWTGIVTGRDVQARERMVNDARASADTTGPGDPPSLTSKVPLGEWESASHITDTLVGKVISELEGDLATTATTLQDDTSDQAGLTSTILLASLLAAAGIGVVVGNNMLRSLLTLRRTALEVARHQLPALVADLREEGASEVVIEPVAVHTTEEFGQLARAFDAVHQQAVGSAVEQARLRGGLRNTFVNLSRRSQGLVERQLRLMEELERKEENPQQLANLFKLDHLATRMRRNNENLMVLSGTDVTRRFSKPIPLADVLRAAASEIEQYQRVVVQTTPQVEVVGYAASDLVRLIAELLDNATAFSPPRSHVVIVGRPRSGGGVVIDVIDEGVGMSGPELASANERLRSVATDELPATRQMGLFVIARLAARHQVEVTLVDQGPHRDGLRAVVGVPPDLVRKPTSAHSPRVVDTRPAAARAAAVVPASRPRPATNGVTPTPARTTESEWSSFRGMAIDDQGGAATPRSVWFKGKLPAGESPRHRLDGPPEPEPTPRSEPDGELPKRRPRGNLMGERPATNGVAPARRDPNATRGFLSNYQTGIRQGVRDSGDQRSAQEDP</sequence>
<evidence type="ECO:0000259" key="8">
    <source>
        <dbReference type="SMART" id="SM00387"/>
    </source>
</evidence>
<dbReference type="Gene3D" id="3.30.565.10">
    <property type="entry name" value="Histidine kinase-like ATPase, C-terminal domain"/>
    <property type="match status" value="1"/>
</dbReference>
<dbReference type="GO" id="GO:0005886">
    <property type="term" value="C:plasma membrane"/>
    <property type="evidence" value="ECO:0007669"/>
    <property type="project" value="TreeGrafter"/>
</dbReference>
<accession>A0A2T0S8F2</accession>
<evidence type="ECO:0000256" key="2">
    <source>
        <dbReference type="ARBA" id="ARBA00012438"/>
    </source>
</evidence>
<evidence type="ECO:0000256" key="5">
    <source>
        <dbReference type="ARBA" id="ARBA00022777"/>
    </source>
</evidence>
<feature type="region of interest" description="Disordered" evidence="6">
    <location>
        <begin position="657"/>
        <end position="708"/>
    </location>
</feature>
<dbReference type="PANTHER" id="PTHR45436">
    <property type="entry name" value="SENSOR HISTIDINE KINASE YKOH"/>
    <property type="match status" value="1"/>
</dbReference>
<dbReference type="AlphaFoldDB" id="A0A2T0S8F2"/>
<dbReference type="GO" id="GO:0004673">
    <property type="term" value="F:protein histidine kinase activity"/>
    <property type="evidence" value="ECO:0007669"/>
    <property type="project" value="UniProtKB-EC"/>
</dbReference>
<dbReference type="Gene3D" id="6.10.340.10">
    <property type="match status" value="1"/>
</dbReference>
<dbReference type="InterPro" id="IPR050428">
    <property type="entry name" value="TCS_sensor_his_kinase"/>
</dbReference>
<dbReference type="PANTHER" id="PTHR45436:SF5">
    <property type="entry name" value="SENSOR HISTIDINE KINASE TRCS"/>
    <property type="match status" value="1"/>
</dbReference>
<evidence type="ECO:0000256" key="3">
    <source>
        <dbReference type="ARBA" id="ARBA00022553"/>
    </source>
</evidence>
<comment type="caution">
    <text evidence="9">The sequence shown here is derived from an EMBL/GenBank/DDBJ whole genome shotgun (WGS) entry which is preliminary data.</text>
</comment>
<dbReference type="EC" id="2.7.13.3" evidence="2"/>